<dbReference type="InterPro" id="IPR017476">
    <property type="entry name" value="UDP-Glc/GDP-Man"/>
</dbReference>
<dbReference type="EC" id="1.1.1.336" evidence="5"/>
<evidence type="ECO:0000313" key="6">
    <source>
        <dbReference type="Proteomes" id="UP000663935"/>
    </source>
</evidence>
<dbReference type="InterPro" id="IPR028359">
    <property type="entry name" value="UDP_ManNAc/GlcNAc_DH"/>
</dbReference>
<reference evidence="5 6" key="1">
    <citation type="submission" date="2021-03" db="EMBL/GenBank/DDBJ databases">
        <title>Complete genome of Polaribacter_sp.G4M1.</title>
        <authorList>
            <person name="Jeong S.W."/>
            <person name="Bae J.W."/>
        </authorList>
    </citation>
    <scope>NUCLEOTIDE SEQUENCE [LARGE SCALE GENOMIC DNA]</scope>
    <source>
        <strain evidence="5 6">G4M1</strain>
    </source>
</reference>
<dbReference type="NCBIfam" id="TIGR03026">
    <property type="entry name" value="NDP-sugDHase"/>
    <property type="match status" value="1"/>
</dbReference>
<dbReference type="PANTHER" id="PTHR43491">
    <property type="entry name" value="UDP-N-ACETYL-D-MANNOSAMINE DEHYDROGENASE"/>
    <property type="match status" value="1"/>
</dbReference>
<evidence type="ECO:0000256" key="3">
    <source>
        <dbReference type="PIRNR" id="PIRNR000124"/>
    </source>
</evidence>
<keyword evidence="2" id="KW-0520">NAD</keyword>
<sequence length="408" mass="45685">MNTRKVVTIGLGYIGLPTSALIAQNGIQVHGVDVNQNVVDTINRGKIHIVEPSLDIAVEESVKKGFLKADIKPVKAETYLIVVPTPFKGNHEPDISYVEAATKNIIPLLKEDDLYIIESTSPIGTTEKMMHLIYSERPELEDKLNIAYCPERVLPGNVMHELVYNDRVIGGVDKKSTEKALNFYKQFVKGALHATNARTAEMCKLTENSSRDVQIAFANELSLICDKADINVWELINLANKHPRVNILQPGCGVGGHCIAVDPYFIVSEYPMESKIIGTAREVNNYKSFWCAEKIQTEKLKFELNHGRKPKIALMGLAFKPNIDDLRESPAKYIVNKVLQNDNNGEYFIVEPNIEEHNVFKITDYKEACSKADIIVFLVAHNEFKEVSIGGNKVILDFCGINRGEFLI</sequence>
<dbReference type="PANTHER" id="PTHR43491:SF1">
    <property type="entry name" value="UDP-N-ACETYL-D-MANNOSAMINE DEHYDROGENASE"/>
    <property type="match status" value="1"/>
</dbReference>
<keyword evidence="1 5" id="KW-0560">Oxidoreductase</keyword>
<name>A0ABX7SWU6_9FLAO</name>
<dbReference type="Pfam" id="PF03720">
    <property type="entry name" value="UDPG_MGDP_dh_C"/>
    <property type="match status" value="1"/>
</dbReference>
<accession>A0ABX7SWU6</accession>
<dbReference type="Pfam" id="PF00984">
    <property type="entry name" value="UDPG_MGDP_dh"/>
    <property type="match status" value="1"/>
</dbReference>
<evidence type="ECO:0000256" key="1">
    <source>
        <dbReference type="ARBA" id="ARBA00023002"/>
    </source>
</evidence>
<organism evidence="5 6">
    <name type="scientific">Polaribacter batillariae</name>
    <dbReference type="NCBI Taxonomy" id="2808900"/>
    <lineage>
        <taxon>Bacteria</taxon>
        <taxon>Pseudomonadati</taxon>
        <taxon>Bacteroidota</taxon>
        <taxon>Flavobacteriia</taxon>
        <taxon>Flavobacteriales</taxon>
        <taxon>Flavobacteriaceae</taxon>
    </lineage>
</organism>
<evidence type="ECO:0000256" key="2">
    <source>
        <dbReference type="ARBA" id="ARBA00023027"/>
    </source>
</evidence>
<feature type="domain" description="UDP-glucose/GDP-mannose dehydrogenase C-terminal" evidence="4">
    <location>
        <begin position="313"/>
        <end position="403"/>
    </location>
</feature>
<dbReference type="PIRSF" id="PIRSF500136">
    <property type="entry name" value="UDP_ManNAc_DH"/>
    <property type="match status" value="1"/>
</dbReference>
<dbReference type="InterPro" id="IPR014026">
    <property type="entry name" value="UDP-Glc/GDP-Man_DH_dimer"/>
</dbReference>
<dbReference type="NCBIfam" id="NF008286">
    <property type="entry name" value="PRK11064.1"/>
    <property type="match status" value="1"/>
</dbReference>
<dbReference type="PIRSF" id="PIRSF000124">
    <property type="entry name" value="UDPglc_GDPman_dh"/>
    <property type="match status" value="1"/>
</dbReference>
<protein>
    <submittedName>
        <fullName evidence="5">UDP-N-acetyl-D-mannosamine dehydrogenase</fullName>
        <ecNumber evidence="5">1.1.1.336</ecNumber>
    </submittedName>
</protein>
<evidence type="ECO:0000259" key="4">
    <source>
        <dbReference type="SMART" id="SM00984"/>
    </source>
</evidence>
<dbReference type="Gene3D" id="3.40.50.720">
    <property type="entry name" value="NAD(P)-binding Rossmann-like Domain"/>
    <property type="match status" value="2"/>
</dbReference>
<dbReference type="RefSeq" id="WP_207971475.1">
    <property type="nucleotide sequence ID" value="NZ_CP071795.1"/>
</dbReference>
<dbReference type="Proteomes" id="UP000663935">
    <property type="component" value="Chromosome"/>
</dbReference>
<dbReference type="InterPro" id="IPR014027">
    <property type="entry name" value="UDP-Glc/GDP-Man_DH_C"/>
</dbReference>
<keyword evidence="6" id="KW-1185">Reference proteome</keyword>
<dbReference type="SUPFAM" id="SSF51735">
    <property type="entry name" value="NAD(P)-binding Rossmann-fold domains"/>
    <property type="match status" value="1"/>
</dbReference>
<dbReference type="SUPFAM" id="SSF52413">
    <property type="entry name" value="UDP-glucose/GDP-mannose dehydrogenase C-terminal domain"/>
    <property type="match status" value="1"/>
</dbReference>
<dbReference type="GO" id="GO:0089714">
    <property type="term" value="F:UDP-N-acetyl-D-mannosamine dehydrogenase activity"/>
    <property type="evidence" value="ECO:0007669"/>
    <property type="project" value="UniProtKB-EC"/>
</dbReference>
<dbReference type="InterPro" id="IPR036291">
    <property type="entry name" value="NAD(P)-bd_dom_sf"/>
</dbReference>
<dbReference type="SUPFAM" id="SSF48179">
    <property type="entry name" value="6-phosphogluconate dehydrogenase C-terminal domain-like"/>
    <property type="match status" value="1"/>
</dbReference>
<dbReference type="SMART" id="SM00984">
    <property type="entry name" value="UDPG_MGDP_dh_C"/>
    <property type="match status" value="1"/>
</dbReference>
<dbReference type="Pfam" id="PF03721">
    <property type="entry name" value="UDPG_MGDP_dh_N"/>
    <property type="match status" value="1"/>
</dbReference>
<dbReference type="InterPro" id="IPR001732">
    <property type="entry name" value="UDP-Glc/GDP-Man_DH_N"/>
</dbReference>
<comment type="similarity">
    <text evidence="3">Belongs to the UDP-glucose/GDP-mannose dehydrogenase family.</text>
</comment>
<dbReference type="InterPro" id="IPR036220">
    <property type="entry name" value="UDP-Glc/GDP-Man_DH_C_sf"/>
</dbReference>
<dbReference type="EMBL" id="CP071795">
    <property type="protein sequence ID" value="QTD37304.1"/>
    <property type="molecule type" value="Genomic_DNA"/>
</dbReference>
<proteinExistence type="inferred from homology"/>
<evidence type="ECO:0000313" key="5">
    <source>
        <dbReference type="EMBL" id="QTD37304.1"/>
    </source>
</evidence>
<dbReference type="InterPro" id="IPR008927">
    <property type="entry name" value="6-PGluconate_DH-like_C_sf"/>
</dbReference>
<gene>
    <name evidence="5" type="primary">wecC</name>
    <name evidence="5" type="ORF">JL193_14525</name>
</gene>